<proteinExistence type="inferred from homology"/>
<reference evidence="5 6" key="1">
    <citation type="submission" date="2019-02" db="EMBL/GenBank/DDBJ databases">
        <title>Deep-cultivation of Planctomycetes and their phenomic and genomic characterization uncovers novel biology.</title>
        <authorList>
            <person name="Wiegand S."/>
            <person name="Jogler M."/>
            <person name="Boedeker C."/>
            <person name="Pinto D."/>
            <person name="Vollmers J."/>
            <person name="Rivas-Marin E."/>
            <person name="Kohn T."/>
            <person name="Peeters S.H."/>
            <person name="Heuer A."/>
            <person name="Rast P."/>
            <person name="Oberbeckmann S."/>
            <person name="Bunk B."/>
            <person name="Jeske O."/>
            <person name="Meyerdierks A."/>
            <person name="Storesund J.E."/>
            <person name="Kallscheuer N."/>
            <person name="Luecker S."/>
            <person name="Lage O.M."/>
            <person name="Pohl T."/>
            <person name="Merkel B.J."/>
            <person name="Hornburger P."/>
            <person name="Mueller R.-W."/>
            <person name="Bruemmer F."/>
            <person name="Labrenz M."/>
            <person name="Spormann A.M."/>
            <person name="Op den Camp H."/>
            <person name="Overmann J."/>
            <person name="Amann R."/>
            <person name="Jetten M.S.M."/>
            <person name="Mascher T."/>
            <person name="Medema M.H."/>
            <person name="Devos D.P."/>
            <person name="Kaster A.-K."/>
            <person name="Ovreas L."/>
            <person name="Rohde M."/>
            <person name="Galperin M.Y."/>
            <person name="Jogler C."/>
        </authorList>
    </citation>
    <scope>NUCLEOTIDE SEQUENCE [LARGE SCALE GENOMIC DNA]</scope>
    <source>
        <strain evidence="5 6">Pla110</strain>
    </source>
</reference>
<dbReference type="Pfam" id="PF01041">
    <property type="entry name" value="DegT_DnrJ_EryC1"/>
    <property type="match status" value="1"/>
</dbReference>
<dbReference type="InterPro" id="IPR000653">
    <property type="entry name" value="DegT/StrS_aminotransferase"/>
</dbReference>
<accession>A0A518CHW6</accession>
<feature type="active site" description="Proton acceptor" evidence="2">
    <location>
        <position position="198"/>
    </location>
</feature>
<name>A0A518CHW6_9PLAN</name>
<evidence type="ECO:0000256" key="1">
    <source>
        <dbReference type="ARBA" id="ARBA00022898"/>
    </source>
</evidence>
<keyword evidence="1 3" id="KW-0663">Pyridoxal phosphate</keyword>
<dbReference type="EC" id="2.6.1.90" evidence="5"/>
<dbReference type="OrthoDB" id="9810913at2"/>
<evidence type="ECO:0000313" key="5">
    <source>
        <dbReference type="EMBL" id="QDU78816.1"/>
    </source>
</evidence>
<dbReference type="AlphaFoldDB" id="A0A518CHW6"/>
<dbReference type="GO" id="GO:0008483">
    <property type="term" value="F:transaminase activity"/>
    <property type="evidence" value="ECO:0007669"/>
    <property type="project" value="UniProtKB-KW"/>
</dbReference>
<dbReference type="PIRSF" id="PIRSF000390">
    <property type="entry name" value="PLP_StrS"/>
    <property type="match status" value="1"/>
</dbReference>
<dbReference type="CDD" id="cd00616">
    <property type="entry name" value="AHBA_syn"/>
    <property type="match status" value="1"/>
</dbReference>
<dbReference type="GO" id="GO:0030170">
    <property type="term" value="F:pyridoxal phosphate binding"/>
    <property type="evidence" value="ECO:0007669"/>
    <property type="project" value="TreeGrafter"/>
</dbReference>
<dbReference type="Gene3D" id="3.40.640.10">
    <property type="entry name" value="Type I PLP-dependent aspartate aminotransferase-like (Major domain)"/>
    <property type="match status" value="1"/>
</dbReference>
<dbReference type="Proteomes" id="UP000317178">
    <property type="component" value="Chromosome"/>
</dbReference>
<dbReference type="InterPro" id="IPR015421">
    <property type="entry name" value="PyrdxlP-dep_Trfase_major"/>
</dbReference>
<evidence type="ECO:0000256" key="2">
    <source>
        <dbReference type="PIRSR" id="PIRSR000390-1"/>
    </source>
</evidence>
<dbReference type="PANTHER" id="PTHR30244:SF36">
    <property type="entry name" value="3-OXO-GLUCOSE-6-PHOSPHATE:GLUTAMATE AMINOTRANSFERASE"/>
    <property type="match status" value="1"/>
</dbReference>
<dbReference type="EMBL" id="CP036281">
    <property type="protein sequence ID" value="QDU78816.1"/>
    <property type="molecule type" value="Genomic_DNA"/>
</dbReference>
<dbReference type="InterPro" id="IPR015424">
    <property type="entry name" value="PyrdxlP-dep_Trfase"/>
</dbReference>
<evidence type="ECO:0000256" key="4">
    <source>
        <dbReference type="RuleBase" id="RU004508"/>
    </source>
</evidence>
<keyword evidence="5" id="KW-0808">Transferase</keyword>
<evidence type="ECO:0000256" key="3">
    <source>
        <dbReference type="PIRSR" id="PIRSR000390-2"/>
    </source>
</evidence>
<comment type="similarity">
    <text evidence="4">Belongs to the DegT/DnrJ/EryC1 family.</text>
</comment>
<organism evidence="5 6">
    <name type="scientific">Polystyrenella longa</name>
    <dbReference type="NCBI Taxonomy" id="2528007"/>
    <lineage>
        <taxon>Bacteria</taxon>
        <taxon>Pseudomonadati</taxon>
        <taxon>Planctomycetota</taxon>
        <taxon>Planctomycetia</taxon>
        <taxon>Planctomycetales</taxon>
        <taxon>Planctomycetaceae</taxon>
        <taxon>Polystyrenella</taxon>
    </lineage>
</organism>
<sequence>MTDQHPVKQCDPHAGYHAWWVEIDAAVIETLQRDRYLMGKELRLFEQEFSQWQECEHTVGVANGTDALLLSLMALDIKPGSAVLTPSMTAVATVNAIVRSGAIPVFVDVNEETGTICPHSLEETLKRLRRRSFGLKPAAMVVVHLYGLAAEMSRLCVLSEEYSLPIIEDAAQAHGARYRDKRVGTFGKLAAFSFYPTKNLAALGDAGAVTTDDLRLAERVRALRQYGWDEQRQSHEVGVNSRLDELQATILRIKLRHINQETRRRRKIAQHYNHALLSTSIEPMEVLANSKPVYHQYVVRTPQRESLRQHLEKQQIQTAVHYPLAVHQHPVYQKRYDQLLHQKLIEPLVRTEKLAEQVLSLPMYPQLSDGEIERVTHACREWSTLRGGTEQGSTEK</sequence>
<evidence type="ECO:0000313" key="6">
    <source>
        <dbReference type="Proteomes" id="UP000317178"/>
    </source>
</evidence>
<dbReference type="RefSeq" id="WP_144992856.1">
    <property type="nucleotide sequence ID" value="NZ_CP036281.1"/>
</dbReference>
<dbReference type="KEGG" id="plon:Pla110_05200"/>
<dbReference type="PANTHER" id="PTHR30244">
    <property type="entry name" value="TRANSAMINASE"/>
    <property type="match status" value="1"/>
</dbReference>
<dbReference type="SUPFAM" id="SSF53383">
    <property type="entry name" value="PLP-dependent transferases"/>
    <property type="match status" value="1"/>
</dbReference>
<protein>
    <submittedName>
        <fullName evidence="5">dTDP-3-amino-3,6-dideoxy-alpha-D-galactopyranose transaminase</fullName>
        <ecNumber evidence="5">2.6.1.90</ecNumber>
    </submittedName>
</protein>
<gene>
    <name evidence="5" type="primary">fdtB_2</name>
    <name evidence="5" type="ORF">Pla110_05200</name>
</gene>
<keyword evidence="5" id="KW-0032">Aminotransferase</keyword>
<dbReference type="GO" id="GO:0000271">
    <property type="term" value="P:polysaccharide biosynthetic process"/>
    <property type="evidence" value="ECO:0007669"/>
    <property type="project" value="TreeGrafter"/>
</dbReference>
<feature type="modified residue" description="N6-(pyridoxal phosphate)lysine" evidence="3">
    <location>
        <position position="198"/>
    </location>
</feature>
<keyword evidence="6" id="KW-1185">Reference proteome</keyword>